<dbReference type="Pfam" id="PF00459">
    <property type="entry name" value="Inositol_P"/>
    <property type="match status" value="1"/>
</dbReference>
<dbReference type="Gene3D" id="3.40.190.80">
    <property type="match status" value="1"/>
</dbReference>
<comment type="caution">
    <text evidence="2">The sequence shown here is derived from an EMBL/GenBank/DDBJ whole genome shotgun (WGS) entry which is preliminary data.</text>
</comment>
<evidence type="ECO:0000256" key="1">
    <source>
        <dbReference type="PIRSR" id="PIRSR600760-2"/>
    </source>
</evidence>
<dbReference type="InterPro" id="IPR000760">
    <property type="entry name" value="Inositol_monophosphatase-like"/>
</dbReference>
<feature type="binding site" evidence="1">
    <location>
        <position position="88"/>
    </location>
    <ligand>
        <name>Mg(2+)</name>
        <dbReference type="ChEBI" id="CHEBI:18420"/>
        <label>1</label>
        <note>catalytic</note>
    </ligand>
</feature>
<keyword evidence="1" id="KW-0460">Magnesium</keyword>
<comment type="cofactor">
    <cofactor evidence="1">
        <name>Mg(2+)</name>
        <dbReference type="ChEBI" id="CHEBI:18420"/>
    </cofactor>
</comment>
<evidence type="ECO:0008006" key="4">
    <source>
        <dbReference type="Google" id="ProtNLM"/>
    </source>
</evidence>
<organism evidence="2 3">
    <name type="scientific">Candidatus Solincola sediminis</name>
    <dbReference type="NCBI Taxonomy" id="1797199"/>
    <lineage>
        <taxon>Bacteria</taxon>
        <taxon>Bacillati</taxon>
        <taxon>Actinomycetota</taxon>
        <taxon>Candidatus Geothermincolia</taxon>
        <taxon>Candidatus Geothermincolales</taxon>
        <taxon>Candidatus Geothermincolaceae</taxon>
        <taxon>Candidatus Solincola</taxon>
    </lineage>
</organism>
<dbReference type="EMBL" id="MELK01000052">
    <property type="protein sequence ID" value="OFW55688.1"/>
    <property type="molecule type" value="Genomic_DNA"/>
</dbReference>
<gene>
    <name evidence="2" type="ORF">A2Y75_05765</name>
</gene>
<proteinExistence type="predicted"/>
<dbReference type="SUPFAM" id="SSF56655">
    <property type="entry name" value="Carbohydrate phosphatase"/>
    <property type="match status" value="1"/>
</dbReference>
<evidence type="ECO:0000313" key="2">
    <source>
        <dbReference type="EMBL" id="OFW55688.1"/>
    </source>
</evidence>
<dbReference type="AlphaFoldDB" id="A0A1F2WFQ0"/>
<dbReference type="STRING" id="1797197.A2Y75_05765"/>
<dbReference type="GO" id="GO:0008934">
    <property type="term" value="F:inositol monophosphate 1-phosphatase activity"/>
    <property type="evidence" value="ECO:0007669"/>
    <property type="project" value="TreeGrafter"/>
</dbReference>
<dbReference type="GO" id="GO:0006020">
    <property type="term" value="P:inositol metabolic process"/>
    <property type="evidence" value="ECO:0007669"/>
    <property type="project" value="TreeGrafter"/>
</dbReference>
<sequence>MHFEEVKNLCRDLADEIRDIVRPHLGDPQARKMMGRGAGGDSTFAIDEIAESLVEERLDAIPEVAYLSEDRGLVGKESAAWVLVVDPIDGTRPAAAGFESCCVSIAAAKFKNSGAATLGDVVFGFIEELKNQAWFEAERGKGCRMSLDGMEKQVALRPPPDLSALFWTLGFRGRPALPLALVLEDLIDLSSVDGGLFDLGSATYCMTRLLTGQLDAYVDVGDRMLREAPGLEGKFLSAGHGYVLNNSSYDLAAAALIASEAGIAVCDAFGRSLDGYPLLACGKEGQLSCVAATSEALEKAIISRIDEGIERMKQHYGWI</sequence>
<dbReference type="Proteomes" id="UP000177876">
    <property type="component" value="Unassembled WGS sequence"/>
</dbReference>
<evidence type="ECO:0000313" key="3">
    <source>
        <dbReference type="Proteomes" id="UP000177876"/>
    </source>
</evidence>
<feature type="binding site" evidence="1">
    <location>
        <position position="86"/>
    </location>
    <ligand>
        <name>Mg(2+)</name>
        <dbReference type="ChEBI" id="CHEBI:18420"/>
        <label>1</label>
        <note>catalytic</note>
    </ligand>
</feature>
<dbReference type="PANTHER" id="PTHR20854:SF4">
    <property type="entry name" value="INOSITOL-1-MONOPHOSPHATASE-RELATED"/>
    <property type="match status" value="1"/>
</dbReference>
<feature type="binding site" evidence="1">
    <location>
        <position position="69"/>
    </location>
    <ligand>
        <name>Mg(2+)</name>
        <dbReference type="ChEBI" id="CHEBI:18420"/>
        <label>1</label>
        <note>catalytic</note>
    </ligand>
</feature>
<dbReference type="Gene3D" id="3.30.540.10">
    <property type="entry name" value="Fructose-1,6-Bisphosphatase, subunit A, domain 1"/>
    <property type="match status" value="1"/>
</dbReference>
<dbReference type="GO" id="GO:0046872">
    <property type="term" value="F:metal ion binding"/>
    <property type="evidence" value="ECO:0007669"/>
    <property type="project" value="UniProtKB-KW"/>
</dbReference>
<protein>
    <recommendedName>
        <fullName evidence="4">Inositol monophosphatase</fullName>
    </recommendedName>
</protein>
<feature type="binding site" evidence="1">
    <location>
        <position position="250"/>
    </location>
    <ligand>
        <name>Mg(2+)</name>
        <dbReference type="ChEBI" id="CHEBI:18420"/>
        <label>1</label>
        <note>catalytic</note>
    </ligand>
</feature>
<name>A0A1F2WFQ0_9ACTN</name>
<feature type="binding site" evidence="1">
    <location>
        <position position="89"/>
    </location>
    <ligand>
        <name>Mg(2+)</name>
        <dbReference type="ChEBI" id="CHEBI:18420"/>
        <label>1</label>
        <note>catalytic</note>
    </ligand>
</feature>
<keyword evidence="1" id="KW-0479">Metal-binding</keyword>
<reference evidence="2 3" key="1">
    <citation type="journal article" date="2016" name="Nat. Commun.">
        <title>Thousands of microbial genomes shed light on interconnected biogeochemical processes in an aquifer system.</title>
        <authorList>
            <person name="Anantharaman K."/>
            <person name="Brown C.T."/>
            <person name="Hug L.A."/>
            <person name="Sharon I."/>
            <person name="Castelle C.J."/>
            <person name="Probst A.J."/>
            <person name="Thomas B.C."/>
            <person name="Singh A."/>
            <person name="Wilkins M.J."/>
            <person name="Karaoz U."/>
            <person name="Brodie E.L."/>
            <person name="Williams K.H."/>
            <person name="Hubbard S.S."/>
            <person name="Banfield J.F."/>
        </authorList>
    </citation>
    <scope>NUCLEOTIDE SEQUENCE [LARGE SCALE GENOMIC DNA]</scope>
</reference>
<dbReference type="PRINTS" id="PR00377">
    <property type="entry name" value="IMPHPHTASES"/>
</dbReference>
<accession>A0A1F2WFQ0</accession>
<dbReference type="GO" id="GO:0007165">
    <property type="term" value="P:signal transduction"/>
    <property type="evidence" value="ECO:0007669"/>
    <property type="project" value="TreeGrafter"/>
</dbReference>
<dbReference type="PANTHER" id="PTHR20854">
    <property type="entry name" value="INOSITOL MONOPHOSPHATASE"/>
    <property type="match status" value="1"/>
</dbReference>